<keyword evidence="11" id="KW-1185">Reference proteome</keyword>
<dbReference type="PANTHER" id="PTHR34979">
    <property type="entry name" value="INNER MEMBRANE PROTEIN YGAZ"/>
    <property type="match status" value="1"/>
</dbReference>
<evidence type="ECO:0000256" key="7">
    <source>
        <dbReference type="ARBA" id="ARBA00023136"/>
    </source>
</evidence>
<sequence length="249" mass="25399">MAEQTAQTAPPAIRTEPPAAKPDSAVVRDALGVGFAVGLSGFAFGVTSAGSGLTLLQTCALSLLVFTGASQFALVGALAAGGNPFTAAAGAFFLGVRNAFYGLRLSQLLALPRFVRPFAAHWVIDETTAVTLAQPSRRSARLGFTVTGLTLYVLWNLTTLVGAVGADAIGDTDAWGLDAASPAVFLALLAPMLRTGMERAVAGLAVLLALGFLPVLPAGVPVLVAALAAPAVLFVQGRRAGRTEKEEGR</sequence>
<feature type="transmembrane region" description="Helical" evidence="9">
    <location>
        <begin position="175"/>
        <end position="193"/>
    </location>
</feature>
<gene>
    <name evidence="10" type="ORF">ACFYWW_30135</name>
</gene>
<keyword evidence="6 9" id="KW-1133">Transmembrane helix</keyword>
<comment type="caution">
    <text evidence="10">The sequence shown here is derived from an EMBL/GenBank/DDBJ whole genome shotgun (WGS) entry which is preliminary data.</text>
</comment>
<proteinExistence type="inferred from homology"/>
<organism evidence="10 11">
    <name type="scientific">Streptomyces flavidovirens</name>
    <dbReference type="NCBI Taxonomy" id="67298"/>
    <lineage>
        <taxon>Bacteria</taxon>
        <taxon>Bacillati</taxon>
        <taxon>Actinomycetota</taxon>
        <taxon>Actinomycetes</taxon>
        <taxon>Kitasatosporales</taxon>
        <taxon>Streptomycetaceae</taxon>
        <taxon>Streptomyces</taxon>
    </lineage>
</organism>
<feature type="transmembrane region" description="Helical" evidence="9">
    <location>
        <begin position="142"/>
        <end position="163"/>
    </location>
</feature>
<evidence type="ECO:0000256" key="8">
    <source>
        <dbReference type="SAM" id="MobiDB-lite"/>
    </source>
</evidence>
<evidence type="ECO:0000256" key="3">
    <source>
        <dbReference type="ARBA" id="ARBA00022448"/>
    </source>
</evidence>
<dbReference type="PANTHER" id="PTHR34979:SF1">
    <property type="entry name" value="INNER MEMBRANE PROTEIN YGAZ"/>
    <property type="match status" value="1"/>
</dbReference>
<evidence type="ECO:0000313" key="11">
    <source>
        <dbReference type="Proteomes" id="UP001601976"/>
    </source>
</evidence>
<keyword evidence="7 9" id="KW-0472">Membrane</keyword>
<protein>
    <submittedName>
        <fullName evidence="10">AzlC family ABC transporter permease</fullName>
    </submittedName>
</protein>
<evidence type="ECO:0000256" key="1">
    <source>
        <dbReference type="ARBA" id="ARBA00004651"/>
    </source>
</evidence>
<keyword evidence="3" id="KW-0813">Transport</keyword>
<reference evidence="10 11" key="1">
    <citation type="submission" date="2024-10" db="EMBL/GenBank/DDBJ databases">
        <title>The Natural Products Discovery Center: Release of the First 8490 Sequenced Strains for Exploring Actinobacteria Biosynthetic Diversity.</title>
        <authorList>
            <person name="Kalkreuter E."/>
            <person name="Kautsar S.A."/>
            <person name="Yang D."/>
            <person name="Bader C.D."/>
            <person name="Teijaro C.N."/>
            <person name="Fluegel L."/>
            <person name="Davis C.M."/>
            <person name="Simpson J.R."/>
            <person name="Lauterbach L."/>
            <person name="Steele A.D."/>
            <person name="Gui C."/>
            <person name="Meng S."/>
            <person name="Li G."/>
            <person name="Viehrig K."/>
            <person name="Ye F."/>
            <person name="Su P."/>
            <person name="Kiefer A.F."/>
            <person name="Nichols A."/>
            <person name="Cepeda A.J."/>
            <person name="Yan W."/>
            <person name="Fan B."/>
            <person name="Jiang Y."/>
            <person name="Adhikari A."/>
            <person name="Zheng C.-J."/>
            <person name="Schuster L."/>
            <person name="Cowan T.M."/>
            <person name="Smanski M.J."/>
            <person name="Chevrette M.G."/>
            <person name="De Carvalho L.P.S."/>
            <person name="Shen B."/>
        </authorList>
    </citation>
    <scope>NUCLEOTIDE SEQUENCE [LARGE SCALE GENOMIC DNA]</scope>
    <source>
        <strain evidence="10 11">NPDC003029</strain>
    </source>
</reference>
<keyword evidence="4" id="KW-1003">Cell membrane</keyword>
<dbReference type="RefSeq" id="WP_387898155.1">
    <property type="nucleotide sequence ID" value="NZ_JBIAPK010000011.1"/>
</dbReference>
<comment type="similarity">
    <text evidence="2">Belongs to the AzlC family.</text>
</comment>
<evidence type="ECO:0000256" key="9">
    <source>
        <dbReference type="SAM" id="Phobius"/>
    </source>
</evidence>
<evidence type="ECO:0000313" key="10">
    <source>
        <dbReference type="EMBL" id="MFF3342940.1"/>
    </source>
</evidence>
<feature type="region of interest" description="Disordered" evidence="8">
    <location>
        <begin position="1"/>
        <end position="21"/>
    </location>
</feature>
<evidence type="ECO:0000256" key="6">
    <source>
        <dbReference type="ARBA" id="ARBA00022989"/>
    </source>
</evidence>
<dbReference type="EMBL" id="JBIAPK010000011">
    <property type="protein sequence ID" value="MFF3342940.1"/>
    <property type="molecule type" value="Genomic_DNA"/>
</dbReference>
<evidence type="ECO:0000256" key="4">
    <source>
        <dbReference type="ARBA" id="ARBA00022475"/>
    </source>
</evidence>
<dbReference type="Pfam" id="PF03591">
    <property type="entry name" value="AzlC"/>
    <property type="match status" value="1"/>
</dbReference>
<dbReference type="InterPro" id="IPR011606">
    <property type="entry name" value="Brnchd-chn_aa_trnsp_permease"/>
</dbReference>
<evidence type="ECO:0000256" key="5">
    <source>
        <dbReference type="ARBA" id="ARBA00022692"/>
    </source>
</evidence>
<evidence type="ECO:0000256" key="2">
    <source>
        <dbReference type="ARBA" id="ARBA00010735"/>
    </source>
</evidence>
<accession>A0ABW6RN08</accession>
<keyword evidence="5 9" id="KW-0812">Transmembrane</keyword>
<dbReference type="Proteomes" id="UP001601976">
    <property type="component" value="Unassembled WGS sequence"/>
</dbReference>
<name>A0ABW6RN08_9ACTN</name>
<comment type="subcellular location">
    <subcellularLocation>
        <location evidence="1">Cell membrane</location>
        <topology evidence="1">Multi-pass membrane protein</topology>
    </subcellularLocation>
</comment>
<feature type="transmembrane region" description="Helical" evidence="9">
    <location>
        <begin position="30"/>
        <end position="47"/>
    </location>
</feature>